<evidence type="ECO:0000313" key="4">
    <source>
        <dbReference type="EMBL" id="PWD49962.1"/>
    </source>
</evidence>
<feature type="compositionally biased region" description="Low complexity" evidence="1">
    <location>
        <begin position="135"/>
        <end position="148"/>
    </location>
</feature>
<keyword evidence="5" id="KW-1185">Reference proteome</keyword>
<keyword evidence="2" id="KW-0812">Transmembrane</keyword>
<accession>A0A2U1ZSR1</accession>
<dbReference type="NCBIfam" id="TIGR01451">
    <property type="entry name" value="B_ant_repeat"/>
    <property type="match status" value="2"/>
</dbReference>
<keyword evidence="2" id="KW-1133">Transmembrane helix</keyword>
<dbReference type="EMBL" id="PYHR01000002">
    <property type="protein sequence ID" value="PWD49962.1"/>
    <property type="molecule type" value="Genomic_DNA"/>
</dbReference>
<feature type="transmembrane region" description="Helical" evidence="2">
    <location>
        <begin position="2399"/>
        <end position="2418"/>
    </location>
</feature>
<feature type="compositionally biased region" description="Basic and acidic residues" evidence="1">
    <location>
        <begin position="87"/>
        <end position="97"/>
    </location>
</feature>
<dbReference type="InterPro" id="IPR036465">
    <property type="entry name" value="vWFA_dom_sf"/>
</dbReference>
<keyword evidence="2" id="KW-0472">Membrane</keyword>
<dbReference type="PROSITE" id="PS50234">
    <property type="entry name" value="VWFA"/>
    <property type="match status" value="1"/>
</dbReference>
<reference evidence="4 5" key="1">
    <citation type="submission" date="2018-03" db="EMBL/GenBank/DDBJ databases">
        <title>Genome assembly of novel Miniimonas species PCH200.</title>
        <authorList>
            <person name="Thakur V."/>
            <person name="Kumar V."/>
            <person name="Singh D."/>
        </authorList>
    </citation>
    <scope>NUCLEOTIDE SEQUENCE [LARGE SCALE GENOMIC DNA]</scope>
    <source>
        <strain evidence="4 5">PCH200</strain>
    </source>
</reference>
<gene>
    <name evidence="4" type="ORF">C8046_03980</name>
</gene>
<dbReference type="Pfam" id="PF19403">
    <property type="entry name" value="SpaA_2"/>
    <property type="match status" value="2"/>
</dbReference>
<dbReference type="CDD" id="cd00198">
    <property type="entry name" value="vWFA"/>
    <property type="match status" value="1"/>
</dbReference>
<dbReference type="InterPro" id="IPR045826">
    <property type="entry name" value="SpaA_PFL_dom_2"/>
</dbReference>
<dbReference type="SUPFAM" id="SSF53300">
    <property type="entry name" value="vWA-like"/>
    <property type="match status" value="1"/>
</dbReference>
<dbReference type="InterPro" id="IPR047589">
    <property type="entry name" value="DUF11_rpt"/>
</dbReference>
<feature type="compositionally biased region" description="Basic residues" evidence="1">
    <location>
        <begin position="69"/>
        <end position="86"/>
    </location>
</feature>
<dbReference type="Pfam" id="PF01345">
    <property type="entry name" value="DUF11"/>
    <property type="match status" value="2"/>
</dbReference>
<protein>
    <recommendedName>
        <fullName evidence="3">VWFA domain-containing protein</fullName>
    </recommendedName>
</protein>
<evidence type="ECO:0000256" key="2">
    <source>
        <dbReference type="SAM" id="Phobius"/>
    </source>
</evidence>
<organism evidence="4 5">
    <name type="scientific">Serinibacter arcticus</name>
    <dbReference type="NCBI Taxonomy" id="1655435"/>
    <lineage>
        <taxon>Bacteria</taxon>
        <taxon>Bacillati</taxon>
        <taxon>Actinomycetota</taxon>
        <taxon>Actinomycetes</taxon>
        <taxon>Micrococcales</taxon>
        <taxon>Beutenbergiaceae</taxon>
        <taxon>Serinibacter</taxon>
    </lineage>
</organism>
<comment type="caution">
    <text evidence="4">The sequence shown here is derived from an EMBL/GenBank/DDBJ whole genome shotgun (WGS) entry which is preliminary data.</text>
</comment>
<dbReference type="InterPro" id="IPR002035">
    <property type="entry name" value="VWF_A"/>
</dbReference>
<evidence type="ECO:0000313" key="5">
    <source>
        <dbReference type="Proteomes" id="UP000245166"/>
    </source>
</evidence>
<evidence type="ECO:0000259" key="3">
    <source>
        <dbReference type="PROSITE" id="PS50234"/>
    </source>
</evidence>
<dbReference type="InterPro" id="IPR001434">
    <property type="entry name" value="OmcB-like_DUF11"/>
</dbReference>
<proteinExistence type="predicted"/>
<feature type="compositionally biased region" description="Low complexity" evidence="1">
    <location>
        <begin position="106"/>
        <end position="123"/>
    </location>
</feature>
<dbReference type="Gene3D" id="3.40.50.410">
    <property type="entry name" value="von Willebrand factor, type A domain"/>
    <property type="match status" value="1"/>
</dbReference>
<sequence>METGNGWNSWGALGQPSADEQDPTASTGRLGGDPRPLPDDGGGDARRRAVPAGGPGGRPGNELVGRGDSRRRRRGGRGRPSGRVRHHAAERDGDVRGSGRGGPRHGGPATEAPAPVETAATEPTEPPDQVDQVEPPEATEAPAEAPTASQRQAPAAPPTDLAAAPSTELAAVAPAAVAGGTVVISMGGLRTGTTTVAPLIDGADLGLFTAETGGTQVGTCASVGGLCTFSNVAPGARYWVRDLPSEAGAAAGYFTNPTLRTGDNEGTGGTGTTGAGYRFQTPLIVAGTTYTSPTAYNPQFMMNTTTTNTRASGGVWPQSLGNRSFPASCGLDVGIVVDLSNSISTSGGASSEHSQMKSAVAALGSALAGTSSTVSGYSFGTTAMTGSSYRLPATSVSGGAGAVTSWANNLPSQAGATNWDAGLYQAAAGGHDVVILLTDGNPTRYGTGQNQGGDYLNRFREVEEAVFSANAVKAGGARVLALGVGSGVTQSGAAFNLRAVSGPTRYNGSNITTADYFQESSYTTAAAALRELALVGCRSTLTVVKKVLPYGSTNVAQAVDGGGGWTFDPSVAAPVTVTPGVGTTAAATSAVAFDLAFGSQSTPASVTVAESLTEHPGFTYWRTDCRVLPSGATVTASSTGSSFSVSVPRDAAVSCTVYNRAPDPGVDITVNKRWVVNGVEQPLNQMPSGTSSSLTVGLPSGTTPTPWGSTTRVPSGSAVTLTEARGFDAAAMPRCSWAGDPTLITGTGAPVTMGDDLSQSVTPTAATTYTIVNSLTCDTRLTLTKTVAGGGLPATAWTLTGGGLSGAGSVTGSVTPGVAHPLAETSTAAGASEYVQTGAWSCVALNSSGAPVGTAWETSAVTVPLGAWTRCTVTNATAHLTLLKHVVSDSSPALPPSSWTLTADPQTAGLGVRSVVGAASAVGDASTVTVRPGQPYLLAETGPGGYTATLQRWDGTTWVAADSTSVTLAAGTSATYRWVNDDVAPRLTLTKVVEGGTAQPSDWDLVATSAGTPTTFASGETKALAAGAYALTEDGPAGYTWEDLTCTGSTSAQGVSPTQTSLTLARGDVVACTFTNVAVPPLLEVAKTVQDVRQGADLTWTVTYHVDVENVGTVPAAYDLSDTPAFGPAATATSLTWERLGSGTPAVAGTLPTTQLADDVTLAVGETHTYAVVVTASVTGAGSTAPFVCGEETAAFDNTATLTYADETVDASACAEPASPSVAKRALPSVQDPVTGRWTIAYDVVVSYPSTGVAGQPAVVGYVATDAPGALPAGVTLVDGWDASGPTPPTSSAAVDAAFDGAGDQTLASGTIALGETHTYRVTGEVTVAVDADPAGLLCPDGGVTNTAVVSNGVGSDEASACAEIDPVPVTVTKSVVGTPTQDADGVWTVVYDIVVANPDPDVAATYRLVDTLAYGAGTTVLGATWNGSGGPPSPFLEAPPGTWSAVLVPNGLLAPGATATFTVTVRAAVATPAGESAELVCTENGGGFLNTAVATSAGTSTEVEACAEPSTPTVDKTFVSAVQDSATGLWAVTTTLTVTGGESPTFYSLSDVPGYPSGATIVGQSVTGPDGPITWDGVAPIVTDVALAAGEVDVYTVVHTVRVTATPADRECTGEPGSGFFNAAALSTGAGVVDEDEVCEPVAELVLPSVTKDVVSVEQDVDGDWTVVYDLVVVQPDGEANPDDLSAVYDLTDELAYGEGIEVQAADWVGDLDGPTPSGSFDDTDWTATLADDAVIAAGSTHTYTVTVTARVTDDALEEGTWVCSEGPGGFLNTAELATGGTTVDVVACAEPAQPELEKSDAVVTPAADGASTLTYTVTVAHPWEATDGVAPAAWVRLVEEPHDITGAEIVQPWSVVAVGDSPVPADTERPESGDWVLADGPLVAGETWTYQVSVTVRPTVAGLESPLSCDDGGATGVVVVNAATVTAGDLVETDDGCGVVEVPDVGILKTAGLPDGVDVVEAGDVFTYTLAVRNNGTSAVSDAVVTDDVPTARLRVVEVAVPTGWVDESVGNAVRVVAPNLPVGDDVWEILVTVEVLAPPVGEVPVLTVGQPAPVAPVPVAELDNTACVAAAGDVDPTNDCDDVTVPLEEIVAAPYIRCVADAPYLGYSVATTANLSALPIEMRWVPLTGTAPVPAEITRTLASGDTGEIAFPGVTFLPSGESVDWPGWRDMRPDDLNADGTLKAGVIAFAGRVRDTTEPDEPWRALTSLTFSVNPSVSFEVTYPERTADGCSIERDPRVSVTKTASVERTSPGGTFDYTVAVTNTGLGAAMPLVLTDPVPATLAVTGVTTSSTSFPSWKNCDVTGEDARGYGGTLRCELFGPLTRGATAPTVTVGVRVDPRTSATSVVNTATATWTNADDPSDTGTSSGSDTVAIEHAAPPARPGATLPWTGADGVGRSLLAAAGLLLLGAVAVWRRRRTREV</sequence>
<dbReference type="Proteomes" id="UP000245166">
    <property type="component" value="Unassembled WGS sequence"/>
</dbReference>
<name>A0A2U1ZSR1_9MICO</name>
<evidence type="ECO:0000256" key="1">
    <source>
        <dbReference type="SAM" id="MobiDB-lite"/>
    </source>
</evidence>
<feature type="region of interest" description="Disordered" evidence="1">
    <location>
        <begin position="1"/>
        <end position="163"/>
    </location>
</feature>
<feature type="domain" description="VWFA" evidence="3">
    <location>
        <begin position="332"/>
        <end position="547"/>
    </location>
</feature>